<evidence type="ECO:0000313" key="2">
    <source>
        <dbReference type="EMBL" id="MCQ4637334.1"/>
    </source>
</evidence>
<evidence type="ECO:0000259" key="1">
    <source>
        <dbReference type="Pfam" id="PF02481"/>
    </source>
</evidence>
<dbReference type="RefSeq" id="WP_256132524.1">
    <property type="nucleotide sequence ID" value="NZ_JANFXK010000012.1"/>
</dbReference>
<keyword evidence="3" id="KW-1185">Reference proteome</keyword>
<accession>A0ABT1RQ62</accession>
<proteinExistence type="predicted"/>
<feature type="domain" description="Smf/DprA SLOG" evidence="1">
    <location>
        <begin position="161"/>
        <end position="298"/>
    </location>
</feature>
<protein>
    <submittedName>
        <fullName evidence="2">DNA-processing protein DprA</fullName>
    </submittedName>
</protein>
<dbReference type="Pfam" id="PF02481">
    <property type="entry name" value="DNA_processg_A"/>
    <property type="match status" value="1"/>
</dbReference>
<gene>
    <name evidence="2" type="ORF">NE619_11425</name>
</gene>
<comment type="caution">
    <text evidence="2">The sequence shown here is derived from an EMBL/GenBank/DDBJ whole genome shotgun (WGS) entry which is preliminary data.</text>
</comment>
<dbReference type="InterPro" id="IPR057666">
    <property type="entry name" value="DrpA_SLOG"/>
</dbReference>
<organism evidence="2 3">
    <name type="scientific">Anaerovorax odorimutans</name>
    <dbReference type="NCBI Taxonomy" id="109327"/>
    <lineage>
        <taxon>Bacteria</taxon>
        <taxon>Bacillati</taxon>
        <taxon>Bacillota</taxon>
        <taxon>Clostridia</taxon>
        <taxon>Peptostreptococcales</taxon>
        <taxon>Anaerovoracaceae</taxon>
        <taxon>Anaerovorax</taxon>
    </lineage>
</organism>
<dbReference type="Proteomes" id="UP001524502">
    <property type="component" value="Unassembled WGS sequence"/>
</dbReference>
<evidence type="ECO:0000313" key="3">
    <source>
        <dbReference type="Proteomes" id="UP001524502"/>
    </source>
</evidence>
<dbReference type="Gene3D" id="3.40.50.450">
    <property type="match status" value="1"/>
</dbReference>
<reference evidence="2 3" key="1">
    <citation type="submission" date="2022-06" db="EMBL/GenBank/DDBJ databases">
        <title>Isolation of gut microbiota from human fecal samples.</title>
        <authorList>
            <person name="Pamer E.G."/>
            <person name="Barat B."/>
            <person name="Waligurski E."/>
            <person name="Medina S."/>
            <person name="Paddock L."/>
            <person name="Mostad J."/>
        </authorList>
    </citation>
    <scope>NUCLEOTIDE SEQUENCE [LARGE SCALE GENOMIC DNA]</scope>
    <source>
        <strain evidence="2 3">SL.3.17</strain>
    </source>
</reference>
<dbReference type="EMBL" id="JANFXK010000012">
    <property type="protein sequence ID" value="MCQ4637334.1"/>
    <property type="molecule type" value="Genomic_DNA"/>
</dbReference>
<name>A0ABT1RQ62_9FIRM</name>
<sequence length="355" mass="40044">MDEITKKALISELYFSREAAQYLGVPLQRLEELVRGGVLNPIKKSASEALFLRGDLDECRQHKPKAKREIIYKSDMELNHPYMQKAISYFTLRSFCGNLDEKAEAIFSKAGEKNDMERPLEETAAVLAQYLDVSKEEIIMKGKRVRQSFKALERDDLVVGRDAEEYPRQMKGRKNLPPYLFLRGEPHLLRETIIGICGCEKADQKIKEKTTRLSKALGNAGVIIACGAETEIERTALKNGYKPILIMDTPLPNEEDGPGDDLTMEIAERGLILSAFPPSAETDEKNPLVYKDLLNAVSSAMLDPQEGKNDEDVIRTLQMKLDRTVEAEEKENIAVSGQTDIFSKGIKVEYVYHTK</sequence>